<dbReference type="STRING" id="1121428.DESHY_60126"/>
<evidence type="ECO:0000313" key="2">
    <source>
        <dbReference type="EMBL" id="CCO08954.1"/>
    </source>
</evidence>
<evidence type="ECO:0000256" key="1">
    <source>
        <dbReference type="SAM" id="Phobius"/>
    </source>
</evidence>
<gene>
    <name evidence="2" type="ORF">DESHY_60126</name>
</gene>
<keyword evidence="1" id="KW-0812">Transmembrane</keyword>
<evidence type="ECO:0000313" key="3">
    <source>
        <dbReference type="Proteomes" id="UP000009315"/>
    </source>
</evidence>
<dbReference type="RefSeq" id="WP_008412660.1">
    <property type="nucleotide sequence ID" value="NZ_CAOS01000013.1"/>
</dbReference>
<comment type="caution">
    <text evidence="2">The sequence shown here is derived from an EMBL/GenBank/DDBJ whole genome shotgun (WGS) entry which is preliminary data.</text>
</comment>
<dbReference type="EMBL" id="CAOS01000013">
    <property type="protein sequence ID" value="CCO08954.1"/>
    <property type="molecule type" value="Genomic_DNA"/>
</dbReference>
<dbReference type="AlphaFoldDB" id="K8E0A0"/>
<sequence>MDQHYANALNAQSPFTLFLILILLILGTEQDIERYFDNARTFILETKRSLESIRGGFENMHANMLSFHAQLMELQNKKQI</sequence>
<name>K8E0A0_9FIRM</name>
<reference evidence="2 3" key="1">
    <citation type="journal article" date="2013" name="Genome Announc.">
        <title>Genome Sequence of the Sulfate-Reducing Bacterium Desulfotomaculum hydrothermale Lam5(T).</title>
        <authorList>
            <person name="Amin O."/>
            <person name="Fardeau M.L."/>
            <person name="Valette O."/>
            <person name="Hirschler-Rea A."/>
            <person name="Barbe V."/>
            <person name="Medigue C."/>
            <person name="Vacherie B."/>
            <person name="Ollivier B."/>
            <person name="Bertin P.N."/>
            <person name="Dolla A."/>
        </authorList>
    </citation>
    <scope>NUCLEOTIDE SEQUENCE [LARGE SCALE GENOMIC DNA]</scope>
    <source>
        <strain evidence="3">Lam5 / DSM 18033</strain>
    </source>
</reference>
<proteinExistence type="predicted"/>
<organism evidence="2 3">
    <name type="scientific">Desulforamulus hydrothermalis Lam5 = DSM 18033</name>
    <dbReference type="NCBI Taxonomy" id="1121428"/>
    <lineage>
        <taxon>Bacteria</taxon>
        <taxon>Bacillati</taxon>
        <taxon>Bacillota</taxon>
        <taxon>Clostridia</taxon>
        <taxon>Eubacteriales</taxon>
        <taxon>Peptococcaceae</taxon>
        <taxon>Desulforamulus</taxon>
    </lineage>
</organism>
<feature type="transmembrane region" description="Helical" evidence="1">
    <location>
        <begin position="6"/>
        <end position="26"/>
    </location>
</feature>
<dbReference type="Proteomes" id="UP000009315">
    <property type="component" value="Unassembled WGS sequence"/>
</dbReference>
<dbReference type="OrthoDB" id="1787345at2"/>
<accession>K8E0A0</accession>
<keyword evidence="3" id="KW-1185">Reference proteome</keyword>
<keyword evidence="1" id="KW-0472">Membrane</keyword>
<protein>
    <submittedName>
        <fullName evidence="2">Uncharacterized protein</fullName>
    </submittedName>
</protein>
<keyword evidence="1" id="KW-1133">Transmembrane helix</keyword>